<gene>
    <name evidence="9" type="ORF">ACFQ38_03280</name>
</gene>
<comment type="similarity">
    <text evidence="2 4">Belongs to the flagella basal body rod proteins family.</text>
</comment>
<dbReference type="SUPFAM" id="SSF117143">
    <property type="entry name" value="Flagellar hook protein flgE"/>
    <property type="match status" value="2"/>
</dbReference>
<dbReference type="Proteomes" id="UP001597231">
    <property type="component" value="Unassembled WGS sequence"/>
</dbReference>
<organism evidence="9 10">
    <name type="scientific">Sporosarcina contaminans</name>
    <dbReference type="NCBI Taxonomy" id="633403"/>
    <lineage>
        <taxon>Bacteria</taxon>
        <taxon>Bacillati</taxon>
        <taxon>Bacillota</taxon>
        <taxon>Bacilli</taxon>
        <taxon>Bacillales</taxon>
        <taxon>Caryophanaceae</taxon>
        <taxon>Sporosarcina</taxon>
    </lineage>
</organism>
<evidence type="ECO:0000313" key="9">
    <source>
        <dbReference type="EMBL" id="MFD1204155.1"/>
    </source>
</evidence>
<comment type="caution">
    <text evidence="9">The sequence shown here is derived from an EMBL/GenBank/DDBJ whole genome shotgun (WGS) entry which is preliminary data.</text>
</comment>
<dbReference type="EMBL" id="JBHTLT010000016">
    <property type="protein sequence ID" value="MFD1204155.1"/>
    <property type="molecule type" value="Genomic_DNA"/>
</dbReference>
<proteinExistence type="inferred from homology"/>
<keyword evidence="9" id="KW-0969">Cilium</keyword>
<feature type="domain" description="Flagellar basal body rod protein N-terminal" evidence="6">
    <location>
        <begin position="5"/>
        <end position="35"/>
    </location>
</feature>
<keyword evidence="9" id="KW-0282">Flagellum</keyword>
<keyword evidence="9" id="KW-0966">Cell projection</keyword>
<feature type="coiled-coil region" evidence="5">
    <location>
        <begin position="205"/>
        <end position="258"/>
    </location>
</feature>
<evidence type="ECO:0000313" key="10">
    <source>
        <dbReference type="Proteomes" id="UP001597231"/>
    </source>
</evidence>
<keyword evidence="3 4" id="KW-0975">Bacterial flagellum</keyword>
<keyword evidence="5" id="KW-0175">Coiled coil</keyword>
<evidence type="ECO:0000256" key="1">
    <source>
        <dbReference type="ARBA" id="ARBA00004117"/>
    </source>
</evidence>
<dbReference type="Pfam" id="PF06429">
    <property type="entry name" value="Flg_bbr_C"/>
    <property type="match status" value="1"/>
</dbReference>
<protein>
    <recommendedName>
        <fullName evidence="4">Flagellar hook protein FlgE</fullName>
    </recommendedName>
</protein>
<name>A0ABW3TTY8_9BACL</name>
<dbReference type="NCBIfam" id="TIGR03506">
    <property type="entry name" value="FlgEFG_subfam"/>
    <property type="match status" value="1"/>
</dbReference>
<comment type="function">
    <text evidence="4">A flexible structure which links the flagellar filament to the drive apparatus in the basal body.</text>
</comment>
<evidence type="ECO:0000256" key="5">
    <source>
        <dbReference type="SAM" id="Coils"/>
    </source>
</evidence>
<dbReference type="InterPro" id="IPR020013">
    <property type="entry name" value="Flagellar_FlgE/F/G"/>
</dbReference>
<evidence type="ECO:0000256" key="3">
    <source>
        <dbReference type="ARBA" id="ARBA00023143"/>
    </source>
</evidence>
<evidence type="ECO:0000259" key="7">
    <source>
        <dbReference type="Pfam" id="PF06429"/>
    </source>
</evidence>
<dbReference type="InterPro" id="IPR053967">
    <property type="entry name" value="LlgE_F_G-like_D1"/>
</dbReference>
<sequence>MLRSMYSGISGLKNFQTKLDVIGNNIANVNTYGFKKGRVIFKDLISQTVAGASAESDTRGGVNPKQVGLGSQLATIDTIHSGGSTQFTGNTLNLAISGDGFFQVMEGNEIMYTRAGNFYMDKNGELVDGDGRYIVGLQGKPDGTNNDGEMSIPIDPADRTVGKIIIPITASSMSIGQDGTVYFVDTTAEGKQKIAEAEEVFSGQEQRLKQGIKDAEKALREAEANNDDAAIKTAKDNLEQARKAYDDEKAKVDEVKAQYKATLQVAGKIQVATFSNPGGLEKTGGNLFRTSANSGNPNIGFALDQGFGSIESGFLEMSNVDLSEEFTEMIVAQRGFQANTRIITTSDEILQELVNLKR</sequence>
<evidence type="ECO:0000256" key="4">
    <source>
        <dbReference type="RuleBase" id="RU362116"/>
    </source>
</evidence>
<evidence type="ECO:0000259" key="6">
    <source>
        <dbReference type="Pfam" id="PF00460"/>
    </source>
</evidence>
<feature type="domain" description="Flagellar basal-body/hook protein C-terminal" evidence="7">
    <location>
        <begin position="312"/>
        <end position="356"/>
    </location>
</feature>
<feature type="domain" description="Flagellar hook protein FlgE/F/G-like D1" evidence="8">
    <location>
        <begin position="95"/>
        <end position="182"/>
    </location>
</feature>
<dbReference type="InterPro" id="IPR010930">
    <property type="entry name" value="Flg_bb/hook_C_dom"/>
</dbReference>
<dbReference type="PROSITE" id="PS00588">
    <property type="entry name" value="FLAGELLA_BB_ROD"/>
    <property type="match status" value="1"/>
</dbReference>
<evidence type="ECO:0000259" key="8">
    <source>
        <dbReference type="Pfam" id="PF22692"/>
    </source>
</evidence>
<dbReference type="InterPro" id="IPR001444">
    <property type="entry name" value="Flag_bb_rod_N"/>
</dbReference>
<evidence type="ECO:0000256" key="2">
    <source>
        <dbReference type="ARBA" id="ARBA00009677"/>
    </source>
</evidence>
<dbReference type="RefSeq" id="WP_381479778.1">
    <property type="nucleotide sequence ID" value="NZ_JBHTLT010000016.1"/>
</dbReference>
<comment type="subcellular location">
    <subcellularLocation>
        <location evidence="1 4">Bacterial flagellum basal body</location>
    </subcellularLocation>
</comment>
<reference evidence="10" key="1">
    <citation type="journal article" date="2019" name="Int. J. Syst. Evol. Microbiol.">
        <title>The Global Catalogue of Microorganisms (GCM) 10K type strain sequencing project: providing services to taxonomists for standard genome sequencing and annotation.</title>
        <authorList>
            <consortium name="The Broad Institute Genomics Platform"/>
            <consortium name="The Broad Institute Genome Sequencing Center for Infectious Disease"/>
            <person name="Wu L."/>
            <person name="Ma J."/>
        </authorList>
    </citation>
    <scope>NUCLEOTIDE SEQUENCE [LARGE SCALE GENOMIC DNA]</scope>
    <source>
        <strain evidence="10">CCUG 53915</strain>
    </source>
</reference>
<dbReference type="Pfam" id="PF22692">
    <property type="entry name" value="LlgE_F_G_D1"/>
    <property type="match status" value="1"/>
</dbReference>
<dbReference type="Pfam" id="PF00460">
    <property type="entry name" value="Flg_bb_rod"/>
    <property type="match status" value="1"/>
</dbReference>
<accession>A0ABW3TTY8</accession>
<dbReference type="PANTHER" id="PTHR30435">
    <property type="entry name" value="FLAGELLAR PROTEIN"/>
    <property type="match status" value="1"/>
</dbReference>
<dbReference type="PANTHER" id="PTHR30435:SF1">
    <property type="entry name" value="FLAGELLAR HOOK PROTEIN FLGE"/>
    <property type="match status" value="1"/>
</dbReference>
<dbReference type="InterPro" id="IPR019776">
    <property type="entry name" value="Flagellar_basal_body_rod_CS"/>
</dbReference>
<dbReference type="InterPro" id="IPR037925">
    <property type="entry name" value="FlgE/F/G-like"/>
</dbReference>
<keyword evidence="10" id="KW-1185">Reference proteome</keyword>